<sequence>MSYNKIMIVAHPDDETIFGGTQLIEEKGWLVICVTNGDNRKRRKEFEKVMKEVHAEYEMWNYKDQWNGKFDRSRLTADLAEVLARNPVEKVVTHNLDGEYGHTQHIVLSKLLHDMVDNNLYVFALADKKLDASLLSQKKKLLHYYKSQDLKWLKKYIKYESVQQVR</sequence>
<name>A0A916NRD3_9BACL</name>
<evidence type="ECO:0008006" key="3">
    <source>
        <dbReference type="Google" id="ProtNLM"/>
    </source>
</evidence>
<comment type="caution">
    <text evidence="1">The sequence shown here is derived from an EMBL/GenBank/DDBJ whole genome shotgun (WGS) entry which is preliminary data.</text>
</comment>
<dbReference type="AlphaFoldDB" id="A0A916NRD3"/>
<dbReference type="InterPro" id="IPR003737">
    <property type="entry name" value="GlcNAc_PI_deacetylase-related"/>
</dbReference>
<dbReference type="Pfam" id="PF02585">
    <property type="entry name" value="PIG-L"/>
    <property type="match status" value="1"/>
</dbReference>
<proteinExistence type="predicted"/>
<dbReference type="GO" id="GO:0016811">
    <property type="term" value="F:hydrolase activity, acting on carbon-nitrogen (but not peptide) bonds, in linear amides"/>
    <property type="evidence" value="ECO:0007669"/>
    <property type="project" value="TreeGrafter"/>
</dbReference>
<reference evidence="1" key="1">
    <citation type="submission" date="2021-06" db="EMBL/GenBank/DDBJ databases">
        <authorList>
            <person name="Criscuolo A."/>
        </authorList>
    </citation>
    <scope>NUCLEOTIDE SEQUENCE</scope>
    <source>
        <strain evidence="1">CIP111600</strain>
    </source>
</reference>
<gene>
    <name evidence="1" type="ORF">PAESOLCIP111_05204</name>
</gene>
<evidence type="ECO:0000313" key="2">
    <source>
        <dbReference type="Proteomes" id="UP000693672"/>
    </source>
</evidence>
<organism evidence="1 2">
    <name type="scientific">Paenibacillus solanacearum</name>
    <dbReference type="NCBI Taxonomy" id="2048548"/>
    <lineage>
        <taxon>Bacteria</taxon>
        <taxon>Bacillati</taxon>
        <taxon>Bacillota</taxon>
        <taxon>Bacilli</taxon>
        <taxon>Bacillales</taxon>
        <taxon>Paenibacillaceae</taxon>
        <taxon>Paenibacillus</taxon>
    </lineage>
</organism>
<dbReference type="PANTHER" id="PTHR12993:SF26">
    <property type="entry name" value="1D-MYO-INOSITOL 2-ACETAMIDO-2-DEOXY-ALPHA-D-GLUCOPYRANOSIDE DEACETYLASE"/>
    <property type="match status" value="1"/>
</dbReference>
<dbReference type="EMBL" id="CAJVAS010000035">
    <property type="protein sequence ID" value="CAG7646618.1"/>
    <property type="molecule type" value="Genomic_DNA"/>
</dbReference>
<evidence type="ECO:0000313" key="1">
    <source>
        <dbReference type="EMBL" id="CAG7646618.1"/>
    </source>
</evidence>
<keyword evidence="2" id="KW-1185">Reference proteome</keyword>
<dbReference type="Proteomes" id="UP000693672">
    <property type="component" value="Unassembled WGS sequence"/>
</dbReference>
<dbReference type="PANTHER" id="PTHR12993">
    <property type="entry name" value="N-ACETYLGLUCOSAMINYL-PHOSPHATIDYLINOSITOL DE-N-ACETYLASE-RELATED"/>
    <property type="match status" value="1"/>
</dbReference>
<dbReference type="RefSeq" id="WP_218094926.1">
    <property type="nucleotide sequence ID" value="NZ_CAJVAS010000035.1"/>
</dbReference>
<accession>A0A916NRD3</accession>
<protein>
    <recommendedName>
        <fullName evidence="3">PIG-L family deacetylase</fullName>
    </recommendedName>
</protein>